<sequence length="493" mass="53989">MKRILVGCINHESNSFNPIITGIEDFVIFRGEEVLTEGLKPYYSSTGIIETIQKWGWEVVPAVVARAVPNGLVDYNLYTELKKDFLAYIDKALLDAPIDGICLGLHGSLKVQNIGPAEGDLLKAIREKLPDIPLTTALDMHATVTDEMIRYCDGIVGYKTAPHIDCYETGVHAAELLKKALDSSNKLCIGRVKIPMLVAGEKSETAAEPMKSLIASCVEAEKEEGLLAASVLLGFPWADSKDNGVTIVTTALNDQALADRAALKIAKEFWAERHNFKFKVEHYDSFTSIKTAIESVMQNKEGPVFVSDSGDNPTAGSTGDSTECFEALLKQKEALKALPTKVLYSGFFDKAAVEKCFEAGEGASLEITIGGTWDKINGKKIPCAVKVLKLVKNYGVYNSRLALVEMGDIRIVLTSNHIGFGDEELLPALDVKAEDYCIVIVKLGYLEPCFQKIAKRAILAESKGCSNEVLETLDYPQTPRPIYPLDKDMDIKL</sequence>
<dbReference type="AlphaFoldDB" id="A0A0E2E9Z9"/>
<evidence type="ECO:0008006" key="4">
    <source>
        <dbReference type="Google" id="ProtNLM"/>
    </source>
</evidence>
<dbReference type="RefSeq" id="WP_002683128.1">
    <property type="nucleotide sequence ID" value="NZ_CM001795.1"/>
</dbReference>
<dbReference type="Pfam" id="PF07364">
    <property type="entry name" value="DUF1485"/>
    <property type="match status" value="1"/>
</dbReference>
<accession>A0A0E2E9Z9</accession>
<feature type="domain" description="Microcystin LR degradation protein MlrC N-terminal" evidence="2">
    <location>
        <begin position="3"/>
        <end position="284"/>
    </location>
</feature>
<evidence type="ECO:0000259" key="2">
    <source>
        <dbReference type="Pfam" id="PF07364"/>
    </source>
</evidence>
<reference evidence="3" key="1">
    <citation type="submission" date="2012-01" db="EMBL/GenBank/DDBJ databases">
        <title>The Genome Sequence of Treponema denticola H-22.</title>
        <authorList>
            <consortium name="The Broad Institute Genome Sequencing Platform"/>
            <person name="Earl A."/>
            <person name="Ward D."/>
            <person name="Feldgarden M."/>
            <person name="Gevers D."/>
            <person name="Blanton J.M."/>
            <person name="Fenno C.J."/>
            <person name="Baranova O.V."/>
            <person name="Mathney J."/>
            <person name="Dewhirst F.E."/>
            <person name="Izard J."/>
            <person name="Young S.K."/>
            <person name="Zeng Q."/>
            <person name="Gargeya S."/>
            <person name="Fitzgerald M."/>
            <person name="Haas B."/>
            <person name="Abouelleil A."/>
            <person name="Alvarado L."/>
            <person name="Arachchi H.M."/>
            <person name="Berlin A."/>
            <person name="Chapman S.B."/>
            <person name="Gearin G."/>
            <person name="Goldberg J."/>
            <person name="Griggs A."/>
            <person name="Gujja S."/>
            <person name="Hansen M."/>
            <person name="Heiman D."/>
            <person name="Howarth C."/>
            <person name="Larimer J."/>
            <person name="Lui A."/>
            <person name="MacDonald P.J.P."/>
            <person name="McCowen C."/>
            <person name="Montmayeur A."/>
            <person name="Murphy C."/>
            <person name="Neiman D."/>
            <person name="Pearson M."/>
            <person name="Priest M."/>
            <person name="Roberts A."/>
            <person name="Saif S."/>
            <person name="Shea T."/>
            <person name="Sisk P."/>
            <person name="Stolte C."/>
            <person name="Sykes S."/>
            <person name="Wortman J."/>
            <person name="Nusbaum C."/>
            <person name="Birren B."/>
        </authorList>
    </citation>
    <scope>NUCLEOTIDE SEQUENCE [LARGE SCALE GENOMIC DNA]</scope>
    <source>
        <strain evidence="3">H-22</strain>
    </source>
</reference>
<dbReference type="Proteomes" id="UP000011705">
    <property type="component" value="Chromosome"/>
</dbReference>
<evidence type="ECO:0000313" key="3">
    <source>
        <dbReference type="EMBL" id="EMB36277.1"/>
    </source>
</evidence>
<gene>
    <name evidence="3" type="ORF">HMPREF9726_00469</name>
</gene>
<dbReference type="Pfam" id="PF07171">
    <property type="entry name" value="MlrC_C"/>
    <property type="match status" value="1"/>
</dbReference>
<protein>
    <recommendedName>
        <fullName evidence="4">Microcystin degradation protein MlrC</fullName>
    </recommendedName>
</protein>
<dbReference type="InterPro" id="IPR010799">
    <property type="entry name" value="MlrC_C"/>
</dbReference>
<evidence type="ECO:0000259" key="1">
    <source>
        <dbReference type="Pfam" id="PF07171"/>
    </source>
</evidence>
<dbReference type="HOGENOM" id="CLU_028172_2_0_12"/>
<name>A0A0E2E9Z9_TREDN</name>
<proteinExistence type="predicted"/>
<dbReference type="PATRIC" id="fig|999432.5.peg.486"/>
<dbReference type="InterPro" id="IPR009197">
    <property type="entry name" value="MlrC"/>
</dbReference>
<dbReference type="EMBL" id="AGDV01000001">
    <property type="protein sequence ID" value="EMB36277.1"/>
    <property type="molecule type" value="Genomic_DNA"/>
</dbReference>
<organism evidence="3">
    <name type="scientific">Treponema denticola H-22</name>
    <dbReference type="NCBI Taxonomy" id="999432"/>
    <lineage>
        <taxon>Bacteria</taxon>
        <taxon>Pseudomonadati</taxon>
        <taxon>Spirochaetota</taxon>
        <taxon>Spirochaetia</taxon>
        <taxon>Spirochaetales</taxon>
        <taxon>Treponemataceae</taxon>
        <taxon>Treponema</taxon>
    </lineage>
</organism>
<feature type="domain" description="Microcystin LR degradation protein MlrC C-terminal" evidence="1">
    <location>
        <begin position="306"/>
        <end position="475"/>
    </location>
</feature>
<dbReference type="InterPro" id="IPR015995">
    <property type="entry name" value="MlrC_N"/>
</dbReference>
<dbReference type="PIRSF" id="PIRSF012702">
    <property type="entry name" value="UCP012702"/>
    <property type="match status" value="1"/>
</dbReference>
<comment type="caution">
    <text evidence="3">The sequence shown here is derived from an EMBL/GenBank/DDBJ whole genome shotgun (WGS) entry which is preliminary data.</text>
</comment>